<evidence type="ECO:0000313" key="2">
    <source>
        <dbReference type="Proteomes" id="UP000234323"/>
    </source>
</evidence>
<name>A0A2I1GTY5_9GLOM</name>
<protein>
    <recommendedName>
        <fullName evidence="3">F-box domain-containing protein</fullName>
    </recommendedName>
</protein>
<dbReference type="AlphaFoldDB" id="A0A2I1GTY5"/>
<reference evidence="1 2" key="1">
    <citation type="submission" date="2015-10" db="EMBL/GenBank/DDBJ databases">
        <title>Genome analyses suggest a sexual origin of heterokaryosis in a supposedly ancient asexual fungus.</title>
        <authorList>
            <person name="Ropars J."/>
            <person name="Sedzielewska K."/>
            <person name="Noel J."/>
            <person name="Charron P."/>
            <person name="Farinelli L."/>
            <person name="Marton T."/>
            <person name="Kruger M."/>
            <person name="Pelin A."/>
            <person name="Brachmann A."/>
            <person name="Corradi N."/>
        </authorList>
    </citation>
    <scope>NUCLEOTIDE SEQUENCE [LARGE SCALE GENOMIC DNA]</scope>
    <source>
        <strain evidence="1 2">A4</strain>
    </source>
</reference>
<dbReference type="EMBL" id="LLXI01000822">
    <property type="protein sequence ID" value="PKY50087.1"/>
    <property type="molecule type" value="Genomic_DNA"/>
</dbReference>
<comment type="caution">
    <text evidence="1">The sequence shown here is derived from an EMBL/GenBank/DDBJ whole genome shotgun (WGS) entry which is preliminary data.</text>
</comment>
<dbReference type="Proteomes" id="UP000234323">
    <property type="component" value="Unassembled WGS sequence"/>
</dbReference>
<evidence type="ECO:0000313" key="1">
    <source>
        <dbReference type="EMBL" id="PKY50087.1"/>
    </source>
</evidence>
<accession>A0A2I1GTY5</accession>
<sequence>MACSKIFSGDLPELTNEIIQYFRKDFSTLYSCILVNRLWCRLAIPLLWENPFPKSYSKNYQFIKIYLNKLNEDDKIKLNEYGLNYNLSPSSTLFNYPSFIKYLNTREVVFFIKNWVNTLVDSKNHEELVNLIYGLLMKVFIENEGILNSFEVISNLEYFNNITDLILQNPNLTCNIRKLKLDISCPNLTQFLKFLYTNCNSISMIILSSLYSNVDNRSLVEKYLSQIIISQHNLKKILFEYNIM</sequence>
<gene>
    <name evidence="1" type="ORF">RhiirA4_406115</name>
</gene>
<keyword evidence="2" id="KW-1185">Reference proteome</keyword>
<dbReference type="VEuPathDB" id="FungiDB:RhiirA1_543675"/>
<evidence type="ECO:0008006" key="3">
    <source>
        <dbReference type="Google" id="ProtNLM"/>
    </source>
</evidence>
<proteinExistence type="predicted"/>
<feature type="non-terminal residue" evidence="1">
    <location>
        <position position="244"/>
    </location>
</feature>
<organism evidence="1 2">
    <name type="scientific">Rhizophagus irregularis</name>
    <dbReference type="NCBI Taxonomy" id="588596"/>
    <lineage>
        <taxon>Eukaryota</taxon>
        <taxon>Fungi</taxon>
        <taxon>Fungi incertae sedis</taxon>
        <taxon>Mucoromycota</taxon>
        <taxon>Glomeromycotina</taxon>
        <taxon>Glomeromycetes</taxon>
        <taxon>Glomerales</taxon>
        <taxon>Glomeraceae</taxon>
        <taxon>Rhizophagus</taxon>
    </lineage>
</organism>